<dbReference type="EMBL" id="CM042034">
    <property type="protein sequence ID" value="KAI3763414.1"/>
    <property type="molecule type" value="Genomic_DNA"/>
</dbReference>
<proteinExistence type="predicted"/>
<keyword evidence="2" id="KW-1185">Reference proteome</keyword>
<sequence length="979" mass="109416">MDPLYKWRTLGNPPEKPPDLARTRGSLKESTTNWAGLIKTVDRINPIRISRAVGQVLDPAGSNFVTRTSNLDPERFGSDIDPRNVDLERFGSDFDPHKVDLVPSADINDDIQILTPNTSVHVANSELEQLNRVDNTTNQDYNDVLVSDVAFDPTSTNFCADEVEDRDALSVASQVQNQGEDCLIHMMTDDIQVSMNDMQVENDDLKSGLMDCLYQNPMFTTEIDNSAGTVTSKMEDVNSDVDLIQERLNLGDLDLIHFSDDQIHEALIAYLSKSYSTPEFEHNVRKFITRNVMNPEFDLKFGNLFRSSAIGKCLRNCNPIQLHAPVTNSVSREVNDAGSTNLKKTGDIGEFNFYDVLSERTLVFMLKRKLLYREKVLSDLRNCSVDEDIASNPSIEKKFKPGAKKDKEGKTLNPKFFYVTPEGRTIIKLVNTKYKIPDAPLLTPLLNLEFNAGNDKVNEKLDFKGSVKAVKEQKVKLKKQNRVNLFKPRNVVQFCDKGKSILGAVPVVKDMVFKAKGVDTKPTIVANKVNMTSETKASYAGAVKGTEVAKVVNIRESIKFVPPTILASGEKVVIIKPKVLFEARKLYDKHLYGIRPISEAEKLARTKSPVIPKSPIKEQQGDGEMMDTDGFQVVGKKNKVLKKMGVGSISGGDNLKAKGKGSDIGGYKKNNNRMNMEWQPTRQSDLKGRQVSYGKQHESTMNVKPTGVSKPPSVSAFKLNDKVKSMNDNEASTSMNCPAQNYNTISSPKHSPKSSPVKMEYRPVVKNEPVLMEVSNSFHVLQDDLELDSPVLGNDKEEAAKKREKWAADHDPLCAKAIGALHSAKRIPFKAAAIPNDQMETMENVTIFDPEPPAGILPECQSMFDDHFDIISDKKKRDVMFFVSKKIMPTQKDVDQWCHIQSKYFFKMCEVYNFEEGLQYINLEDSEDDLDDESDEDSDVESEVESDTNEDAEFMKLDDATSTQGAQVLCSPSSPSKSS</sequence>
<dbReference type="Proteomes" id="UP001056120">
    <property type="component" value="Linkage Group LG17"/>
</dbReference>
<gene>
    <name evidence="1" type="ORF">L1987_53872</name>
</gene>
<organism evidence="1 2">
    <name type="scientific">Smallanthus sonchifolius</name>
    <dbReference type="NCBI Taxonomy" id="185202"/>
    <lineage>
        <taxon>Eukaryota</taxon>
        <taxon>Viridiplantae</taxon>
        <taxon>Streptophyta</taxon>
        <taxon>Embryophyta</taxon>
        <taxon>Tracheophyta</taxon>
        <taxon>Spermatophyta</taxon>
        <taxon>Magnoliopsida</taxon>
        <taxon>eudicotyledons</taxon>
        <taxon>Gunneridae</taxon>
        <taxon>Pentapetalae</taxon>
        <taxon>asterids</taxon>
        <taxon>campanulids</taxon>
        <taxon>Asterales</taxon>
        <taxon>Asteraceae</taxon>
        <taxon>Asteroideae</taxon>
        <taxon>Heliantheae alliance</taxon>
        <taxon>Millerieae</taxon>
        <taxon>Smallanthus</taxon>
    </lineage>
</organism>
<protein>
    <submittedName>
        <fullName evidence="1">Uncharacterized protein</fullName>
    </submittedName>
</protein>
<reference evidence="1 2" key="2">
    <citation type="journal article" date="2022" name="Mol. Ecol. Resour.">
        <title>The genomes of chicory, endive, great burdock and yacon provide insights into Asteraceae paleo-polyploidization history and plant inulin production.</title>
        <authorList>
            <person name="Fan W."/>
            <person name="Wang S."/>
            <person name="Wang H."/>
            <person name="Wang A."/>
            <person name="Jiang F."/>
            <person name="Liu H."/>
            <person name="Zhao H."/>
            <person name="Xu D."/>
            <person name="Zhang Y."/>
        </authorList>
    </citation>
    <scope>NUCLEOTIDE SEQUENCE [LARGE SCALE GENOMIC DNA]</scope>
    <source>
        <strain evidence="2">cv. Yunnan</strain>
        <tissue evidence="1">Leaves</tissue>
    </source>
</reference>
<accession>A0ACB9EX19</accession>
<evidence type="ECO:0000313" key="1">
    <source>
        <dbReference type="EMBL" id="KAI3763414.1"/>
    </source>
</evidence>
<comment type="caution">
    <text evidence="1">The sequence shown here is derived from an EMBL/GenBank/DDBJ whole genome shotgun (WGS) entry which is preliminary data.</text>
</comment>
<reference evidence="2" key="1">
    <citation type="journal article" date="2022" name="Mol. Ecol. Resour.">
        <title>The genomes of chicory, endive, great burdock and yacon provide insights into Asteraceae palaeo-polyploidization history and plant inulin production.</title>
        <authorList>
            <person name="Fan W."/>
            <person name="Wang S."/>
            <person name="Wang H."/>
            <person name="Wang A."/>
            <person name="Jiang F."/>
            <person name="Liu H."/>
            <person name="Zhao H."/>
            <person name="Xu D."/>
            <person name="Zhang Y."/>
        </authorList>
    </citation>
    <scope>NUCLEOTIDE SEQUENCE [LARGE SCALE GENOMIC DNA]</scope>
    <source>
        <strain evidence="2">cv. Yunnan</strain>
    </source>
</reference>
<name>A0ACB9EX19_9ASTR</name>
<evidence type="ECO:0000313" key="2">
    <source>
        <dbReference type="Proteomes" id="UP001056120"/>
    </source>
</evidence>